<name>A0ABD3PXT0_9STRA</name>
<feature type="compositionally biased region" description="Low complexity" evidence="1">
    <location>
        <begin position="292"/>
        <end position="310"/>
    </location>
</feature>
<dbReference type="AlphaFoldDB" id="A0ABD3PXT0"/>
<sequence>MNLLFCAAPKDVYAFLTTEAYPDAFAPFPAIVTEVPDFSQCADDNARAAVKATHARDKKTRADIVTMNAALCDVFLDAMSPQVRATVLQRRLSEPNIIFVDLFLWFVNNYGKTTAEDREDNRHRMAADWHPADGFDSLIHRLFTGAGYASSAGYPMNDGDVIDIGLRVIKRCGMYSEEYKQWIAREAISPKVIETFDSFKKFWADKIALVNQTAIPASLHGYGMAAVNDDDATINSYSESIANFGVAYAATQESVRTQGTTIAALQSQLGAMQQYCMAVQQQQQPPNTVYARNQNPNNRRGGRRNNNNPNSGGGNNGYQAPGGDRRPAMPATPYKRFENWNYCHTHGGDVDDNHTSQTCSRPGPAHNWQANRQNVMAGSSAGMHKTILPHFLTTDAPASNVQPTLKPIIVRLPNGDRVHSTHTCTLDIPNLPHGACAAHIIPGLATHSLLSVVNMCNAGCEVNFTKIGCTVKYRGRTIVCGRKCTKTGLWMLPLATNLLETSAFTSTSPSSNPTTAPSAPTTQMATNIDATSSSAEYAQYIHQVLCSPPATTLLHALSKSTELSTIPGLTQALVRTHLPRSTATDKGHMRRHRANMASTRNMQDDILTARAEVDRMFPQQEVCAMHDMFCFAALADANTGTMYTDLTGAFPVRSFKNMQYIFVAYIYDLNAIIVRAMPS</sequence>
<evidence type="ECO:0000313" key="2">
    <source>
        <dbReference type="EMBL" id="KAL3792547.1"/>
    </source>
</evidence>
<reference evidence="2 3" key="1">
    <citation type="submission" date="2024-10" db="EMBL/GenBank/DDBJ databases">
        <title>Updated reference genomes for cyclostephanoid diatoms.</title>
        <authorList>
            <person name="Roberts W.R."/>
            <person name="Alverson A.J."/>
        </authorList>
    </citation>
    <scope>NUCLEOTIDE SEQUENCE [LARGE SCALE GENOMIC DNA]</scope>
    <source>
        <strain evidence="2 3">AJA276-08</strain>
    </source>
</reference>
<comment type="caution">
    <text evidence="2">The sequence shown here is derived from an EMBL/GenBank/DDBJ whole genome shotgun (WGS) entry which is preliminary data.</text>
</comment>
<proteinExistence type="predicted"/>
<evidence type="ECO:0000256" key="1">
    <source>
        <dbReference type="SAM" id="MobiDB-lite"/>
    </source>
</evidence>
<organism evidence="2 3">
    <name type="scientific">Stephanodiscus triporus</name>
    <dbReference type="NCBI Taxonomy" id="2934178"/>
    <lineage>
        <taxon>Eukaryota</taxon>
        <taxon>Sar</taxon>
        <taxon>Stramenopiles</taxon>
        <taxon>Ochrophyta</taxon>
        <taxon>Bacillariophyta</taxon>
        <taxon>Coscinodiscophyceae</taxon>
        <taxon>Thalassiosirophycidae</taxon>
        <taxon>Stephanodiscales</taxon>
        <taxon>Stephanodiscaceae</taxon>
        <taxon>Stephanodiscus</taxon>
    </lineage>
</organism>
<dbReference type="Proteomes" id="UP001530315">
    <property type="component" value="Unassembled WGS sequence"/>
</dbReference>
<keyword evidence="3" id="KW-1185">Reference proteome</keyword>
<accession>A0ABD3PXT0</accession>
<dbReference type="EMBL" id="JALLAZ020000550">
    <property type="protein sequence ID" value="KAL3792547.1"/>
    <property type="molecule type" value="Genomic_DNA"/>
</dbReference>
<feature type="non-terminal residue" evidence="2">
    <location>
        <position position="679"/>
    </location>
</feature>
<protein>
    <submittedName>
        <fullName evidence="2">Uncharacterized protein</fullName>
    </submittedName>
</protein>
<evidence type="ECO:0000313" key="3">
    <source>
        <dbReference type="Proteomes" id="UP001530315"/>
    </source>
</evidence>
<feature type="region of interest" description="Disordered" evidence="1">
    <location>
        <begin position="284"/>
        <end position="332"/>
    </location>
</feature>
<gene>
    <name evidence="2" type="ORF">ACHAW5_007907</name>
</gene>